<dbReference type="Gene3D" id="2.30.150.10">
    <property type="entry name" value="DNA-directed RNA polymerase, beta subunit, external 1 domain"/>
    <property type="match status" value="1"/>
</dbReference>
<dbReference type="GO" id="GO:0003677">
    <property type="term" value="F:DNA binding"/>
    <property type="evidence" value="ECO:0007669"/>
    <property type="project" value="InterPro"/>
</dbReference>
<dbReference type="GO" id="GO:0006351">
    <property type="term" value="P:DNA-templated transcription"/>
    <property type="evidence" value="ECO:0007669"/>
    <property type="project" value="InterPro"/>
</dbReference>
<dbReference type="GO" id="GO:0032549">
    <property type="term" value="F:ribonucleoside binding"/>
    <property type="evidence" value="ECO:0007669"/>
    <property type="project" value="InterPro"/>
</dbReference>
<dbReference type="GO" id="GO:0003899">
    <property type="term" value="F:DNA-directed RNA polymerase activity"/>
    <property type="evidence" value="ECO:0007669"/>
    <property type="project" value="UniProtKB-EC"/>
</dbReference>
<dbReference type="PANTHER" id="PTHR20856">
    <property type="entry name" value="DNA-DIRECTED RNA POLYMERASE I SUBUNIT 2"/>
    <property type="match status" value="1"/>
</dbReference>
<evidence type="ECO:0000256" key="13">
    <source>
        <dbReference type="ARBA" id="ARBA00048552"/>
    </source>
</evidence>
<evidence type="ECO:0000256" key="4">
    <source>
        <dbReference type="ARBA" id="ARBA00012418"/>
    </source>
</evidence>
<dbReference type="InterPro" id="IPR042107">
    <property type="entry name" value="DNA-dir_RNA_pol_bsu_ext_1_sf"/>
</dbReference>
<evidence type="ECO:0000256" key="12">
    <source>
        <dbReference type="ARBA" id="ARBA00032782"/>
    </source>
</evidence>
<feature type="domain" description="RNA polymerase Rpb2" evidence="15">
    <location>
        <begin position="358"/>
        <end position="424"/>
    </location>
</feature>
<proteinExistence type="inferred from homology"/>
<evidence type="ECO:0000256" key="8">
    <source>
        <dbReference type="ARBA" id="ARBA00022679"/>
    </source>
</evidence>
<dbReference type="GO" id="GO:0009507">
    <property type="term" value="C:chloroplast"/>
    <property type="evidence" value="ECO:0007669"/>
    <property type="project" value="UniProtKB-SubCell"/>
</dbReference>
<dbReference type="InterPro" id="IPR007645">
    <property type="entry name" value="RNA_pol_Rpb2_3"/>
</dbReference>
<evidence type="ECO:0000256" key="14">
    <source>
        <dbReference type="RuleBase" id="RU000434"/>
    </source>
</evidence>
<dbReference type="Pfam" id="PF04561">
    <property type="entry name" value="RNA_pol_Rpb2_2"/>
    <property type="match status" value="2"/>
</dbReference>
<evidence type="ECO:0000256" key="3">
    <source>
        <dbReference type="ARBA" id="ARBA00006835"/>
    </source>
</evidence>
<comment type="subcellular location">
    <subcellularLocation>
        <location evidence="2">Plastid</location>
        <location evidence="2">Chloroplast</location>
    </subcellularLocation>
</comment>
<feature type="domain" description="RNA polymerase Rpb2" evidence="15">
    <location>
        <begin position="125"/>
        <end position="250"/>
    </location>
</feature>
<dbReference type="EC" id="2.7.7.6" evidence="4"/>
<comment type="subunit">
    <text evidence="11">In plastids the minimal PEP RNA polymerase catalytic core is composed of four subunits: alpha, beta, beta', and beta''. When a (nuclear-encoded) sigma factor is associated with the core the holoenzyme is formed, which can initiate transcription.</text>
</comment>
<comment type="similarity">
    <text evidence="3 14">Belongs to the RNA polymerase beta chain family.</text>
</comment>
<dbReference type="SUPFAM" id="SSF64484">
    <property type="entry name" value="beta and beta-prime subunits of DNA dependent RNA-polymerase"/>
    <property type="match status" value="1"/>
</dbReference>
<organism evidence="17">
    <name type="scientific">Koshicola spirodelophila</name>
    <dbReference type="NCBI Taxonomy" id="1707787"/>
    <lineage>
        <taxon>Eukaryota</taxon>
        <taxon>Viridiplantae</taxon>
        <taxon>Chlorophyta</taxon>
        <taxon>core chlorophytes</taxon>
        <taxon>Chlorophyceae</taxon>
        <taxon>OCC clade</taxon>
        <taxon>Chaetopeltidales</taxon>
        <taxon>Chaetopeltidaceae</taxon>
        <taxon>Koshicola</taxon>
    </lineage>
</organism>
<protein>
    <recommendedName>
        <fullName evidence="4">DNA-directed RNA polymerase</fullName>
        <ecNumber evidence="4">2.7.7.6</ecNumber>
    </recommendedName>
    <alternativeName>
        <fullName evidence="12">PEP</fullName>
    </alternativeName>
</protein>
<evidence type="ECO:0000256" key="9">
    <source>
        <dbReference type="ARBA" id="ARBA00022695"/>
    </source>
</evidence>
<geneLocation type="chloroplast" evidence="17"/>
<evidence type="ECO:0000256" key="11">
    <source>
        <dbReference type="ARBA" id="ARBA00026088"/>
    </source>
</evidence>
<dbReference type="Pfam" id="PF04565">
    <property type="entry name" value="RNA_pol_Rpb2_3"/>
    <property type="match status" value="1"/>
</dbReference>
<dbReference type="InterPro" id="IPR015712">
    <property type="entry name" value="DNA-dir_RNA_pol_su2"/>
</dbReference>
<evidence type="ECO:0000256" key="6">
    <source>
        <dbReference type="ARBA" id="ARBA00022528"/>
    </source>
</evidence>
<reference evidence="17" key="1">
    <citation type="journal article" date="2016" name="Am. J. Bot.">
        <title>Hiding in plain sight: Koshicola spirodelophila gen. et sp. nov. (Chaetopeltidales, Chlorophyceae), a novel green alga associated with the aquatic angiosperm Spirodela polyrhiza.</title>
        <authorList>
            <person name="Watanabe S."/>
            <person name="Fucikova K."/>
            <person name="Lewis L.A."/>
            <person name="Lewis P.O."/>
        </authorList>
    </citation>
    <scope>NUCLEOTIDE SEQUENCE</scope>
    <source>
        <strain evidence="17">W1C4</strain>
    </source>
</reference>
<accession>A0A160E770</accession>
<gene>
    <name evidence="17" type="primary">rpoBa</name>
    <name evidence="17" type="ORF">AM597_01</name>
</gene>
<evidence type="ECO:0000259" key="15">
    <source>
        <dbReference type="Pfam" id="PF04561"/>
    </source>
</evidence>
<comment type="function">
    <text evidence="1">DNA-dependent RNA polymerase catalyzes the transcription of DNA into RNA using the four ribonucleoside triphosphates as substrates.</text>
</comment>
<evidence type="ECO:0000256" key="1">
    <source>
        <dbReference type="ARBA" id="ARBA00004026"/>
    </source>
</evidence>
<dbReference type="InterPro" id="IPR007642">
    <property type="entry name" value="RNA_pol_Rpb2_2"/>
</dbReference>
<feature type="domain" description="RNA polymerase Rpb2" evidence="16">
    <location>
        <begin position="538"/>
        <end position="606"/>
    </location>
</feature>
<dbReference type="Gene3D" id="3.90.1100.10">
    <property type="match status" value="2"/>
</dbReference>
<evidence type="ECO:0000256" key="7">
    <source>
        <dbReference type="ARBA" id="ARBA00022640"/>
    </source>
</evidence>
<dbReference type="InterPro" id="IPR037034">
    <property type="entry name" value="RNA_pol_Rpb2_2_sf"/>
</dbReference>
<dbReference type="EMBL" id="KT713392">
    <property type="protein sequence ID" value="ANB40203.1"/>
    <property type="molecule type" value="Genomic_DNA"/>
</dbReference>
<evidence type="ECO:0000313" key="17">
    <source>
        <dbReference type="EMBL" id="ANB40203.1"/>
    </source>
</evidence>
<comment type="catalytic activity">
    <reaction evidence="13">
        <text>RNA(n) + a ribonucleoside 5'-triphosphate = RNA(n+1) + diphosphate</text>
        <dbReference type="Rhea" id="RHEA:21248"/>
        <dbReference type="Rhea" id="RHEA-COMP:14527"/>
        <dbReference type="Rhea" id="RHEA-COMP:17342"/>
        <dbReference type="ChEBI" id="CHEBI:33019"/>
        <dbReference type="ChEBI" id="CHEBI:61557"/>
        <dbReference type="ChEBI" id="CHEBI:140395"/>
        <dbReference type="EC" id="2.7.7.6"/>
    </reaction>
</comment>
<evidence type="ECO:0000256" key="2">
    <source>
        <dbReference type="ARBA" id="ARBA00004229"/>
    </source>
</evidence>
<keyword evidence="6 17" id="KW-0150">Chloroplast</keyword>
<keyword evidence="5" id="KW-0240">DNA-directed RNA polymerase</keyword>
<keyword evidence="9" id="KW-0548">Nucleotidyltransferase</keyword>
<dbReference type="Gene3D" id="3.90.1110.10">
    <property type="entry name" value="RNA polymerase Rpb2, domain 2"/>
    <property type="match status" value="1"/>
</dbReference>
<dbReference type="Gene3D" id="2.40.50.100">
    <property type="match status" value="1"/>
</dbReference>
<keyword evidence="7 17" id="KW-0934">Plastid</keyword>
<name>A0A160E770_9CHLO</name>
<evidence type="ECO:0000259" key="16">
    <source>
        <dbReference type="Pfam" id="PF04565"/>
    </source>
</evidence>
<dbReference type="GO" id="GO:0000428">
    <property type="term" value="C:DNA-directed RNA polymerase complex"/>
    <property type="evidence" value="ECO:0007669"/>
    <property type="project" value="UniProtKB-KW"/>
</dbReference>
<keyword evidence="8" id="KW-0808">Transferase</keyword>
<evidence type="ECO:0000256" key="5">
    <source>
        <dbReference type="ARBA" id="ARBA00022478"/>
    </source>
</evidence>
<evidence type="ECO:0000256" key="10">
    <source>
        <dbReference type="ARBA" id="ARBA00023163"/>
    </source>
</evidence>
<dbReference type="AlphaFoldDB" id="A0A160E770"/>
<sequence>MTLQKHFLPDFIELQRKSFFRLLEKGLIEEVSKRNPITNRQKTLELLFYPECYKLSPPKWNAKQSILESTTYAAKFYIPTQLIDRKTKKIEFKWVLIGDLPLMTKRGHFIVNGAARVIINQIIRGPGIYFNKIIEKGETINSNNNLPRYYAEFISMRGTWLRLSIGKKKRLWAEMKKTPKIPLLWFLLGMGLSERIIFHSIKDANRLFFLYDSGAGSGAGAPLLTKEDQEYFYINSPSKAWELIYWKVSTGSVLKNKNQESGALKESKTLKKKAEVIPTSISGPLALNKVFGGKVPQTLLKNFKKVNSSGAPTPLPSEVGQGPRSSLEELLKQSSISSQKHNLKHLKQNSGRLWIFKKFMNPRNYDIGVQGRLCLNRKFNLAISHNHRTLTPYDILYATDYLIQLEQGKVKTDDIDHLKNRRVRTSSDLIQLQIGVGLIRLEKFIRDKINESKNPFFNSKESVWGSLPPNISVVRAQQLKNSGALKKSTSRPTLISGSPLFSFSTGIFKKSLFLSNLISTKPLNGALREFFGTSPLSQFLDQINPLAEITHKRRMTSLGPGGVSRDTATMAIRGIHPTHYGRICPVDTPEGKNAGLVNAITIYSRVNVNGLIETPFYKVFKGQIQKQSGLYYFSADLEDLVKTAASDICLSKMQFLPLWSLPARNEDQFVKISRSNVDFMAISPIQMISVATCLVPFLEHDDANRALMGANMQRQAVPIINPEQPIVQTGIESKIVSDSGHAIQAKFGGIVSYVCNKKIIVSTLV</sequence>
<keyword evidence="10" id="KW-0804">Transcription</keyword>